<keyword evidence="1" id="KW-0732">Signal</keyword>
<evidence type="ECO:0000256" key="1">
    <source>
        <dbReference type="SAM" id="SignalP"/>
    </source>
</evidence>
<gene>
    <name evidence="2" type="ORF">O3G_MSEX003280</name>
</gene>
<feature type="chain" id="PRO_5037932411" evidence="1">
    <location>
        <begin position="17"/>
        <end position="167"/>
    </location>
</feature>
<reference evidence="2" key="2">
    <citation type="submission" date="2020-12" db="EMBL/GenBank/DDBJ databases">
        <authorList>
            <person name="Kanost M."/>
        </authorList>
    </citation>
    <scope>NUCLEOTIDE SEQUENCE</scope>
</reference>
<name>A0A921YT97_MANSE</name>
<keyword evidence="3" id="KW-1185">Reference proteome</keyword>
<comment type="caution">
    <text evidence="2">The sequence shown here is derived from an EMBL/GenBank/DDBJ whole genome shotgun (WGS) entry which is preliminary data.</text>
</comment>
<proteinExistence type="predicted"/>
<dbReference type="EMBL" id="JH668310">
    <property type="protein sequence ID" value="KAG6444384.1"/>
    <property type="molecule type" value="Genomic_DNA"/>
</dbReference>
<protein>
    <submittedName>
        <fullName evidence="2">Uncharacterized protein</fullName>
    </submittedName>
</protein>
<evidence type="ECO:0000313" key="2">
    <source>
        <dbReference type="EMBL" id="KAG6444384.1"/>
    </source>
</evidence>
<dbReference type="AlphaFoldDB" id="A0A921YT97"/>
<accession>A0A921YT97</accession>
<sequence length="167" mass="18160">MASVLILLFCFSLTKATLSLHSNWMPPAPYHLPPSQLDPTTPNIWTNQPTCKSANAQVYFLPTAPKPAKVTVLTEPAKVIPGAQEIKEINKDKTLLGVPPPPPPSPVLPGVLDKIPTIIPPVETSCPCLNRKSKILEQIFERTSSVLPNAFNYDQDLLNGFLSSLGL</sequence>
<dbReference type="Proteomes" id="UP000791440">
    <property type="component" value="Unassembled WGS sequence"/>
</dbReference>
<evidence type="ECO:0000313" key="3">
    <source>
        <dbReference type="Proteomes" id="UP000791440"/>
    </source>
</evidence>
<organism evidence="2 3">
    <name type="scientific">Manduca sexta</name>
    <name type="common">Tobacco hawkmoth</name>
    <name type="synonym">Tobacco hornworm</name>
    <dbReference type="NCBI Taxonomy" id="7130"/>
    <lineage>
        <taxon>Eukaryota</taxon>
        <taxon>Metazoa</taxon>
        <taxon>Ecdysozoa</taxon>
        <taxon>Arthropoda</taxon>
        <taxon>Hexapoda</taxon>
        <taxon>Insecta</taxon>
        <taxon>Pterygota</taxon>
        <taxon>Neoptera</taxon>
        <taxon>Endopterygota</taxon>
        <taxon>Lepidoptera</taxon>
        <taxon>Glossata</taxon>
        <taxon>Ditrysia</taxon>
        <taxon>Bombycoidea</taxon>
        <taxon>Sphingidae</taxon>
        <taxon>Sphinginae</taxon>
        <taxon>Sphingini</taxon>
        <taxon>Manduca</taxon>
    </lineage>
</organism>
<feature type="signal peptide" evidence="1">
    <location>
        <begin position="1"/>
        <end position="16"/>
    </location>
</feature>
<reference evidence="2" key="1">
    <citation type="journal article" date="2016" name="Insect Biochem. Mol. Biol.">
        <title>Multifaceted biological insights from a draft genome sequence of the tobacco hornworm moth, Manduca sexta.</title>
        <authorList>
            <person name="Kanost M.R."/>
            <person name="Arrese E.L."/>
            <person name="Cao X."/>
            <person name="Chen Y.R."/>
            <person name="Chellapilla S."/>
            <person name="Goldsmith M.R."/>
            <person name="Grosse-Wilde E."/>
            <person name="Heckel D.G."/>
            <person name="Herndon N."/>
            <person name="Jiang H."/>
            <person name="Papanicolaou A."/>
            <person name="Qu J."/>
            <person name="Soulages J.L."/>
            <person name="Vogel H."/>
            <person name="Walters J."/>
            <person name="Waterhouse R.M."/>
            <person name="Ahn S.J."/>
            <person name="Almeida F.C."/>
            <person name="An C."/>
            <person name="Aqrawi P."/>
            <person name="Bretschneider A."/>
            <person name="Bryant W.B."/>
            <person name="Bucks S."/>
            <person name="Chao H."/>
            <person name="Chevignon G."/>
            <person name="Christen J.M."/>
            <person name="Clarke D.F."/>
            <person name="Dittmer N.T."/>
            <person name="Ferguson L.C.F."/>
            <person name="Garavelou S."/>
            <person name="Gordon K.H.J."/>
            <person name="Gunaratna R.T."/>
            <person name="Han Y."/>
            <person name="Hauser F."/>
            <person name="He Y."/>
            <person name="Heidel-Fischer H."/>
            <person name="Hirsh A."/>
            <person name="Hu Y."/>
            <person name="Jiang H."/>
            <person name="Kalra D."/>
            <person name="Klinner C."/>
            <person name="Konig C."/>
            <person name="Kovar C."/>
            <person name="Kroll A.R."/>
            <person name="Kuwar S.S."/>
            <person name="Lee S.L."/>
            <person name="Lehman R."/>
            <person name="Li K."/>
            <person name="Li Z."/>
            <person name="Liang H."/>
            <person name="Lovelace S."/>
            <person name="Lu Z."/>
            <person name="Mansfield J.H."/>
            <person name="McCulloch K.J."/>
            <person name="Mathew T."/>
            <person name="Morton B."/>
            <person name="Muzny D.M."/>
            <person name="Neunemann D."/>
            <person name="Ongeri F."/>
            <person name="Pauchet Y."/>
            <person name="Pu L.L."/>
            <person name="Pyrousis I."/>
            <person name="Rao X.J."/>
            <person name="Redding A."/>
            <person name="Roesel C."/>
            <person name="Sanchez-Gracia A."/>
            <person name="Schaack S."/>
            <person name="Shukla A."/>
            <person name="Tetreau G."/>
            <person name="Wang Y."/>
            <person name="Xiong G.H."/>
            <person name="Traut W."/>
            <person name="Walsh T.K."/>
            <person name="Worley K.C."/>
            <person name="Wu D."/>
            <person name="Wu W."/>
            <person name="Wu Y.Q."/>
            <person name="Zhang X."/>
            <person name="Zou Z."/>
            <person name="Zucker H."/>
            <person name="Briscoe A.D."/>
            <person name="Burmester T."/>
            <person name="Clem R.J."/>
            <person name="Feyereisen R."/>
            <person name="Grimmelikhuijzen C.J.P."/>
            <person name="Hamodrakas S.J."/>
            <person name="Hansson B.S."/>
            <person name="Huguet E."/>
            <person name="Jermiin L.S."/>
            <person name="Lan Q."/>
            <person name="Lehman H.K."/>
            <person name="Lorenzen M."/>
            <person name="Merzendorfer H."/>
            <person name="Michalopoulos I."/>
            <person name="Morton D.B."/>
            <person name="Muthukrishnan S."/>
            <person name="Oakeshott J.G."/>
            <person name="Palmer W."/>
            <person name="Park Y."/>
            <person name="Passarelli A.L."/>
            <person name="Rozas J."/>
            <person name="Schwartz L.M."/>
            <person name="Smith W."/>
            <person name="Southgate A."/>
            <person name="Vilcinskas A."/>
            <person name="Vogt R."/>
            <person name="Wang P."/>
            <person name="Werren J."/>
            <person name="Yu X.Q."/>
            <person name="Zhou J.J."/>
            <person name="Brown S.J."/>
            <person name="Scherer S.E."/>
            <person name="Richards S."/>
            <person name="Blissard G.W."/>
        </authorList>
    </citation>
    <scope>NUCLEOTIDE SEQUENCE</scope>
</reference>